<accession>A0ABV8FXV3</accession>
<dbReference type="RefSeq" id="WP_378538649.1">
    <property type="nucleotide sequence ID" value="NZ_JBHSBH010000025.1"/>
</dbReference>
<proteinExistence type="predicted"/>
<name>A0ABV8FXV3_9ACTN</name>
<protein>
    <recommendedName>
        <fullName evidence="3">WD40 repeat domain-containing protein</fullName>
    </recommendedName>
</protein>
<gene>
    <name evidence="1" type="ORF">ACFOVU_28970</name>
</gene>
<evidence type="ECO:0000313" key="2">
    <source>
        <dbReference type="Proteomes" id="UP001595847"/>
    </source>
</evidence>
<reference evidence="2" key="1">
    <citation type="journal article" date="2019" name="Int. J. Syst. Evol. Microbiol.">
        <title>The Global Catalogue of Microorganisms (GCM) 10K type strain sequencing project: providing services to taxonomists for standard genome sequencing and annotation.</title>
        <authorList>
            <consortium name="The Broad Institute Genomics Platform"/>
            <consortium name="The Broad Institute Genome Sequencing Center for Infectious Disease"/>
            <person name="Wu L."/>
            <person name="Ma J."/>
        </authorList>
    </citation>
    <scope>NUCLEOTIDE SEQUENCE [LARGE SCALE GENOMIC DNA]</scope>
    <source>
        <strain evidence="2">TBRC 1826</strain>
    </source>
</reference>
<keyword evidence="2" id="KW-1185">Reference proteome</keyword>
<dbReference type="SUPFAM" id="SSF75011">
    <property type="entry name" value="3-carboxy-cis,cis-mucoante lactonizing enzyme"/>
    <property type="match status" value="1"/>
</dbReference>
<dbReference type="EMBL" id="JBHSBH010000025">
    <property type="protein sequence ID" value="MFC3999979.1"/>
    <property type="molecule type" value="Genomic_DNA"/>
</dbReference>
<sequence>MSRQPSGVPGACFLACAPTGDAVAVGGHEAVRVLRAGSAGTQSIPIAGVCHTVHWSSSGLRVLCVDDASASVVDAGGRTLWAGDVPGPGHLVAAFTPDGGALVTVDADIAQVIAWPLGVD</sequence>
<evidence type="ECO:0000313" key="1">
    <source>
        <dbReference type="EMBL" id="MFC3999979.1"/>
    </source>
</evidence>
<dbReference type="Proteomes" id="UP001595847">
    <property type="component" value="Unassembled WGS sequence"/>
</dbReference>
<organism evidence="1 2">
    <name type="scientific">Nocardiopsis sediminis</name>
    <dbReference type="NCBI Taxonomy" id="1778267"/>
    <lineage>
        <taxon>Bacteria</taxon>
        <taxon>Bacillati</taxon>
        <taxon>Actinomycetota</taxon>
        <taxon>Actinomycetes</taxon>
        <taxon>Streptosporangiales</taxon>
        <taxon>Nocardiopsidaceae</taxon>
        <taxon>Nocardiopsis</taxon>
    </lineage>
</organism>
<comment type="caution">
    <text evidence="1">The sequence shown here is derived from an EMBL/GenBank/DDBJ whole genome shotgun (WGS) entry which is preliminary data.</text>
</comment>
<evidence type="ECO:0008006" key="3">
    <source>
        <dbReference type="Google" id="ProtNLM"/>
    </source>
</evidence>